<dbReference type="EMBL" id="JBHLUH010000103">
    <property type="protein sequence ID" value="MFC0534122.1"/>
    <property type="molecule type" value="Genomic_DNA"/>
</dbReference>
<evidence type="ECO:0000313" key="1">
    <source>
        <dbReference type="EMBL" id="MFC0534122.1"/>
    </source>
</evidence>
<comment type="caution">
    <text evidence="1">The sequence shown here is derived from an EMBL/GenBank/DDBJ whole genome shotgun (WGS) entry which is preliminary data.</text>
</comment>
<gene>
    <name evidence="1" type="ORF">ACFFIA_41695</name>
</gene>
<reference evidence="1 2" key="1">
    <citation type="submission" date="2024-09" db="EMBL/GenBank/DDBJ databases">
        <authorList>
            <person name="Sun Q."/>
            <person name="Mori K."/>
        </authorList>
    </citation>
    <scope>NUCLEOTIDE SEQUENCE [LARGE SCALE GENOMIC DNA]</scope>
    <source>
        <strain evidence="1 2">TBRC 3947</strain>
    </source>
</reference>
<protein>
    <submittedName>
        <fullName evidence="1">Levansucrase</fullName>
    </submittedName>
</protein>
<dbReference type="RefSeq" id="WP_377262556.1">
    <property type="nucleotide sequence ID" value="NZ_JBHLUH010000103.1"/>
</dbReference>
<name>A0ABV6MI67_9ACTN</name>
<organism evidence="1 2">
    <name type="scientific">Phytohabitans kaempferiae</name>
    <dbReference type="NCBI Taxonomy" id="1620943"/>
    <lineage>
        <taxon>Bacteria</taxon>
        <taxon>Bacillati</taxon>
        <taxon>Actinomycetota</taxon>
        <taxon>Actinomycetes</taxon>
        <taxon>Micromonosporales</taxon>
        <taxon>Micromonosporaceae</taxon>
    </lineage>
</organism>
<sequence length="168" mass="17930">MVDEAVRSYIDATAERLKVDGCEVTTEDWQGTPVLVGHRADFRLRWMATRLHLLTVVAPASAVALSDIEAFTNTALDYALARKGQFRGLQVGVAVLPALVSTYVDPAALAWAGSKQVVRFGSVARPVGVDTTAGTASYFRGTAMLGAVFAGHLRGKLDAYFPPPARHG</sequence>
<evidence type="ECO:0000313" key="2">
    <source>
        <dbReference type="Proteomes" id="UP001589867"/>
    </source>
</evidence>
<dbReference type="Proteomes" id="UP001589867">
    <property type="component" value="Unassembled WGS sequence"/>
</dbReference>
<keyword evidence="2" id="KW-1185">Reference proteome</keyword>
<accession>A0ABV6MI67</accession>
<proteinExistence type="predicted"/>